<sequence>MIDFIMVPAVMTIITLGVYKLFELFVCKKERIMLIEKMDERGLFPRMDVPKLCGSSFSFAALKIGCLLVGMGLGLLLGYLICYATVPDYFTANRDWMYRETVSLIYGACVLGVGGIGLIAAFIIELKLSKK</sequence>
<dbReference type="InterPro" id="IPR046216">
    <property type="entry name" value="DUF6249"/>
</dbReference>
<proteinExistence type="predicted"/>
<feature type="domain" description="DUF6249" evidence="2">
    <location>
        <begin position="5"/>
        <end position="125"/>
    </location>
</feature>
<feature type="transmembrane region" description="Helical" evidence="1">
    <location>
        <begin position="60"/>
        <end position="81"/>
    </location>
</feature>
<dbReference type="AlphaFoldDB" id="A0A4S2AJK6"/>
<dbReference type="RefSeq" id="WP_136011147.1">
    <property type="nucleotide sequence ID" value="NZ_SRYZ01000052.1"/>
</dbReference>
<reference evidence="3 4" key="1">
    <citation type="submission" date="2019-04" db="EMBL/GenBank/DDBJ databases">
        <title>Microbes associate with the intestines of laboratory mice.</title>
        <authorList>
            <person name="Navarre W."/>
            <person name="Wong E."/>
            <person name="Huang K."/>
            <person name="Tropini C."/>
            <person name="Ng K."/>
            <person name="Yu B."/>
        </authorList>
    </citation>
    <scope>NUCLEOTIDE SEQUENCE [LARGE SCALE GENOMIC DNA]</scope>
    <source>
        <strain evidence="3 4">NM69_E16B</strain>
    </source>
</reference>
<protein>
    <recommendedName>
        <fullName evidence="2">DUF6249 domain-containing protein</fullName>
    </recommendedName>
</protein>
<keyword evidence="4" id="KW-1185">Reference proteome</keyword>
<evidence type="ECO:0000256" key="1">
    <source>
        <dbReference type="SAM" id="Phobius"/>
    </source>
</evidence>
<feature type="transmembrane region" description="Helical" evidence="1">
    <location>
        <begin position="101"/>
        <end position="124"/>
    </location>
</feature>
<accession>A0A4S2AJK6</accession>
<organism evidence="3 4">
    <name type="scientific">Bacteroides muris</name>
    <name type="common">ex Afrizal et al. 2022</name>
    <dbReference type="NCBI Taxonomy" id="2516960"/>
    <lineage>
        <taxon>Bacteria</taxon>
        <taxon>Pseudomonadati</taxon>
        <taxon>Bacteroidota</taxon>
        <taxon>Bacteroidia</taxon>
        <taxon>Bacteroidales</taxon>
        <taxon>Bacteroidaceae</taxon>
        <taxon>Bacteroides</taxon>
    </lineage>
</organism>
<comment type="caution">
    <text evidence="3">The sequence shown here is derived from an EMBL/GenBank/DDBJ whole genome shotgun (WGS) entry which is preliminary data.</text>
</comment>
<evidence type="ECO:0000259" key="2">
    <source>
        <dbReference type="Pfam" id="PF19762"/>
    </source>
</evidence>
<dbReference type="Pfam" id="PF19762">
    <property type="entry name" value="DUF6249"/>
    <property type="match status" value="1"/>
</dbReference>
<keyword evidence="1" id="KW-0472">Membrane</keyword>
<dbReference type="EMBL" id="SRYZ01000052">
    <property type="protein sequence ID" value="TGY01061.1"/>
    <property type="molecule type" value="Genomic_DNA"/>
</dbReference>
<dbReference type="Proteomes" id="UP000310532">
    <property type="component" value="Unassembled WGS sequence"/>
</dbReference>
<evidence type="ECO:0000313" key="4">
    <source>
        <dbReference type="Proteomes" id="UP000310532"/>
    </source>
</evidence>
<gene>
    <name evidence="3" type="ORF">E5355_16090</name>
</gene>
<name>A0A4S2AJK6_9BACE</name>
<keyword evidence="1" id="KW-0812">Transmembrane</keyword>
<keyword evidence="1" id="KW-1133">Transmembrane helix</keyword>
<evidence type="ECO:0000313" key="3">
    <source>
        <dbReference type="EMBL" id="TGY01061.1"/>
    </source>
</evidence>
<feature type="transmembrane region" description="Helical" evidence="1">
    <location>
        <begin position="6"/>
        <end position="27"/>
    </location>
</feature>